<evidence type="ECO:0000256" key="1">
    <source>
        <dbReference type="PROSITE-ProRule" id="PRU01011"/>
    </source>
</evidence>
<proteinExistence type="predicted"/>
<accession>A0A8J5CYJ8</accession>
<feature type="repeat" description="Hemopexin" evidence="1">
    <location>
        <begin position="154"/>
        <end position="207"/>
    </location>
</feature>
<organism evidence="2 3">
    <name type="scientific">Chionoecetes opilio</name>
    <name type="common">Atlantic snow crab</name>
    <name type="synonym">Cancer opilio</name>
    <dbReference type="NCBI Taxonomy" id="41210"/>
    <lineage>
        <taxon>Eukaryota</taxon>
        <taxon>Metazoa</taxon>
        <taxon>Ecdysozoa</taxon>
        <taxon>Arthropoda</taxon>
        <taxon>Crustacea</taxon>
        <taxon>Multicrustacea</taxon>
        <taxon>Malacostraca</taxon>
        <taxon>Eumalacostraca</taxon>
        <taxon>Eucarida</taxon>
        <taxon>Decapoda</taxon>
        <taxon>Pleocyemata</taxon>
        <taxon>Brachyura</taxon>
        <taxon>Eubrachyura</taxon>
        <taxon>Majoidea</taxon>
        <taxon>Majidae</taxon>
        <taxon>Chionoecetes</taxon>
    </lineage>
</organism>
<dbReference type="PROSITE" id="PS51642">
    <property type="entry name" value="HEMOPEXIN_2"/>
    <property type="match status" value="3"/>
</dbReference>
<comment type="caution">
    <text evidence="2">The sequence shown here is derived from an EMBL/GenBank/DDBJ whole genome shotgun (WGS) entry which is preliminary data.</text>
</comment>
<evidence type="ECO:0000313" key="2">
    <source>
        <dbReference type="EMBL" id="KAG0725431.1"/>
    </source>
</evidence>
<sequence length="221" mass="26111">MESLMCCVGVRCRYNRTRFGDPLDVRHEWGGLEDYIDGYAHVWTRTQDIHLMFKGALYYLYDPRTERVLPGYPRRIAHDFHGPPTPKRPRGRSIPNNIDTVYFDKRDENLYFIKGKKVYGYEVSKGSKGCCLPGYPRRVREEFPPAHPSIQRLPRALDAAYYSYTDQKLYFLKDRLFWEVSTFHPHDKHRNNSVVGPFYVYDKWRDICDTDIDPLDASTVN</sequence>
<feature type="repeat" description="Hemopexin" evidence="1">
    <location>
        <begin position="33"/>
        <end position="83"/>
    </location>
</feature>
<name>A0A8J5CYJ8_CHIOP</name>
<dbReference type="SMART" id="SM00120">
    <property type="entry name" value="HX"/>
    <property type="match status" value="3"/>
</dbReference>
<dbReference type="Proteomes" id="UP000770661">
    <property type="component" value="Unassembled WGS sequence"/>
</dbReference>
<dbReference type="Gene3D" id="2.110.10.10">
    <property type="entry name" value="Hemopexin-like domain"/>
    <property type="match status" value="2"/>
</dbReference>
<dbReference type="EMBL" id="JACEEZ010005637">
    <property type="protein sequence ID" value="KAG0725431.1"/>
    <property type="molecule type" value="Genomic_DNA"/>
</dbReference>
<protein>
    <submittedName>
        <fullName evidence="2">Matrix metalloproteinase-21</fullName>
    </submittedName>
</protein>
<keyword evidence="3" id="KW-1185">Reference proteome</keyword>
<feature type="repeat" description="Hemopexin" evidence="1">
    <location>
        <begin position="95"/>
        <end position="146"/>
    </location>
</feature>
<dbReference type="OrthoDB" id="6360692at2759"/>
<dbReference type="InterPro" id="IPR018487">
    <property type="entry name" value="Hemopexin-like_repeat"/>
</dbReference>
<reference evidence="2" key="1">
    <citation type="submission" date="2020-07" db="EMBL/GenBank/DDBJ databases">
        <title>The High-quality genome of the commercially important snow crab, Chionoecetes opilio.</title>
        <authorList>
            <person name="Jeong J.-H."/>
            <person name="Ryu S."/>
        </authorList>
    </citation>
    <scope>NUCLEOTIDE SEQUENCE</scope>
    <source>
        <strain evidence="2">MADBK_172401_WGS</strain>
        <tissue evidence="2">Digestive gland</tissue>
    </source>
</reference>
<dbReference type="SUPFAM" id="SSF50923">
    <property type="entry name" value="Hemopexin-like domain"/>
    <property type="match status" value="1"/>
</dbReference>
<evidence type="ECO:0000313" key="3">
    <source>
        <dbReference type="Proteomes" id="UP000770661"/>
    </source>
</evidence>
<dbReference type="AlphaFoldDB" id="A0A8J5CYJ8"/>
<dbReference type="InterPro" id="IPR036375">
    <property type="entry name" value="Hemopexin-like_dom_sf"/>
</dbReference>
<dbReference type="Pfam" id="PF00045">
    <property type="entry name" value="Hemopexin"/>
    <property type="match status" value="1"/>
</dbReference>
<gene>
    <name evidence="2" type="primary">MMP21</name>
    <name evidence="2" type="ORF">GWK47_004695</name>
</gene>